<evidence type="ECO:0000313" key="3">
    <source>
        <dbReference type="EMBL" id="KAF4446220.1"/>
    </source>
</evidence>
<dbReference type="EMBL" id="JAADJG010000471">
    <property type="protein sequence ID" value="KAF4446220.1"/>
    <property type="molecule type" value="Genomic_DNA"/>
</dbReference>
<organism evidence="3 4">
    <name type="scientific">Fusarium austroafricanum</name>
    <dbReference type="NCBI Taxonomy" id="2364996"/>
    <lineage>
        <taxon>Eukaryota</taxon>
        <taxon>Fungi</taxon>
        <taxon>Dikarya</taxon>
        <taxon>Ascomycota</taxon>
        <taxon>Pezizomycotina</taxon>
        <taxon>Sordariomycetes</taxon>
        <taxon>Hypocreomycetidae</taxon>
        <taxon>Hypocreales</taxon>
        <taxon>Nectriaceae</taxon>
        <taxon>Fusarium</taxon>
        <taxon>Fusarium concolor species complex</taxon>
    </lineage>
</organism>
<proteinExistence type="predicted"/>
<reference evidence="3" key="1">
    <citation type="submission" date="2020-01" db="EMBL/GenBank/DDBJ databases">
        <title>Identification and distribution of gene clusters putatively required for synthesis of sphingolipid metabolism inhibitors in phylogenetically diverse species of the filamentous fungus Fusarium.</title>
        <authorList>
            <person name="Kim H.-S."/>
            <person name="Busman M."/>
            <person name="Brown D.W."/>
            <person name="Divon H."/>
            <person name="Uhlig S."/>
            <person name="Proctor R.H."/>
        </authorList>
    </citation>
    <scope>NUCLEOTIDE SEQUENCE</scope>
    <source>
        <strain evidence="3">NRRL 53441</strain>
    </source>
</reference>
<keyword evidence="4" id="KW-1185">Reference proteome</keyword>
<name>A0A8H4NSM2_9HYPO</name>
<keyword evidence="1" id="KW-0175">Coiled coil</keyword>
<protein>
    <submittedName>
        <fullName evidence="3">Uncharacterized protein</fullName>
    </submittedName>
</protein>
<gene>
    <name evidence="3" type="ORF">F53441_10105</name>
</gene>
<evidence type="ECO:0000313" key="4">
    <source>
        <dbReference type="Proteomes" id="UP000605986"/>
    </source>
</evidence>
<dbReference type="Proteomes" id="UP000605986">
    <property type="component" value="Unassembled WGS sequence"/>
</dbReference>
<accession>A0A8H4NSM2</accession>
<dbReference type="OrthoDB" id="5220943at2759"/>
<comment type="caution">
    <text evidence="3">The sequence shown here is derived from an EMBL/GenBank/DDBJ whole genome shotgun (WGS) entry which is preliminary data.</text>
</comment>
<sequence>MSSSNVTGNRLSQAEMPMPGGDDQRRLIEAFDNDATFYKLYLQLPKLADELERNDVMKRHAFSVVETVKALRKSNSWSMCELLHSIPHVAVKSIISGTVAHDIENKRFPCYEIPFKNAINKDQIPGVYVVSISRYKDTPHGRDNLDGRFLNIKEMKLLINGLRMYIRGYRVHVQFQEDLAAGTVTSVKDLSPADADALDHVKKVDALAKLGNQSADPIFIKKESHVDKTKALIRTLGRMCDTGNDPTENVRMKQTPLYVGCSKDLGKRTQVYNQANGSVKDINKPLGLTISVLRKLNLDVKVHVRVVLKTWKPDQLAMAEQLVTTLAGSLVFQYGFNATESGGTGPNTVTSGESLRLNTEDIMWAKKSMQDNLKNTLGDLNNRQSFLEDLDKVQLEARQIADTIKRCGERLKHLPDNMEWNENLDQLKELLVKLRKDLEEREQTLEFLNLLLDIQEIVFKATGKPVIRLTPSGIDSVEMDCE</sequence>
<feature type="compositionally biased region" description="Polar residues" evidence="2">
    <location>
        <begin position="1"/>
        <end position="12"/>
    </location>
</feature>
<dbReference type="AlphaFoldDB" id="A0A8H4NSM2"/>
<feature type="region of interest" description="Disordered" evidence="2">
    <location>
        <begin position="1"/>
        <end position="24"/>
    </location>
</feature>
<evidence type="ECO:0000256" key="2">
    <source>
        <dbReference type="SAM" id="MobiDB-lite"/>
    </source>
</evidence>
<evidence type="ECO:0000256" key="1">
    <source>
        <dbReference type="SAM" id="Coils"/>
    </source>
</evidence>
<feature type="coiled-coil region" evidence="1">
    <location>
        <begin position="417"/>
        <end position="451"/>
    </location>
</feature>